<evidence type="ECO:0000313" key="1">
    <source>
        <dbReference type="EMBL" id="CAE0113138.1"/>
    </source>
</evidence>
<accession>A0A7S3ARS5</accession>
<organism evidence="1">
    <name type="scientific">Haptolina ericina</name>
    <dbReference type="NCBI Taxonomy" id="156174"/>
    <lineage>
        <taxon>Eukaryota</taxon>
        <taxon>Haptista</taxon>
        <taxon>Haptophyta</taxon>
        <taxon>Prymnesiophyceae</taxon>
        <taxon>Prymnesiales</taxon>
        <taxon>Prymnesiaceae</taxon>
        <taxon>Haptolina</taxon>
    </lineage>
</organism>
<protein>
    <submittedName>
        <fullName evidence="1">Uncharacterized protein</fullName>
    </submittedName>
</protein>
<name>A0A7S3ARS5_9EUKA</name>
<dbReference type="EMBL" id="HBHX01024800">
    <property type="protein sequence ID" value="CAE0113138.1"/>
    <property type="molecule type" value="Transcribed_RNA"/>
</dbReference>
<dbReference type="AlphaFoldDB" id="A0A7S3ARS5"/>
<sequence length="955" mass="108369">MVQRGAAKVTFAQGFTVCQEKLKLFNSFDPFRWSWSTRKYPLMFEPRAPKVPRSLKSTPSKPSEASVCLIRVLSTCDSFPSAESWNWFDDSKKTDRSRRACRVQAHAWQDVCGPTALVSFWHGNASDIQAIAAPMSESKLKHCLHAPGEGACRVAAIWPTITQEVHCSEGWTLSAMGVCYNESLAWRCPMNWTPLPLAPFCSPRNVQWESIPRLDCYRSRFVDLSHTFCQLGECDWTGLLRHYLQFGRAERRAAHCDVKGLAMPPPGQLLAITPRAHSLVSCHAMASTATLEVGWMLDVRCYLQRYEHVRQRFCAPGQSVRRCTASWTTDEFCAVVKQFAKLGQDQGLRFTCDRTSTTPLSMPTLQPGEVRTLKVIVPGHGAPQRTPLLLHSIDTLKRNAPTNVHFSCTIFVYNATLVVYPTTEEFSHPHRCDIVVRAGLWTDFMLMESGNSDYILVMMDDVSPFNIGLGAMLQTMEQHGIDELSPSILPAWNWKNMVQGSSTLLRRVRMADTLLAVFKRRAFECWKSKIDLRENHYGWGYDVAFSTSCNVSVAVSDQHLALHATGIGGSKLKERLYNETETFHQMWSYLRRHMGWTFDSHDQGMQILIAHNDAAPTSVVTAPRLALLDPAYLLEVEHRGGWRAVMHHAIRRDVLSVNNRGGQLMLIDCAEKWFVWGGQRPPWEEGVREPWVGMIHSTPNLPPTYPREETLQGLLGTPAFIASVPWCRLIIVFAEYLARELRLLLPSVSVKVMWHPFGMDAGDPYQLFSMASFEERRGKWEMVFLGQQYRRLSTLSRLQVPYRKVWLPGSSKDNNNTFLIKHSRDEMAASPNLDSFRIAYMRDHNAYDWMLLHNIVVVDVWDAAANNAVVEAIGMTNPIHINKHPAIVEYLGSGYPLYFNDVGSLQALLNDEHTLLQRTRLAHEYLVALPKSHFSLDHFASQLNQTVFALPFSPS</sequence>
<proteinExistence type="predicted"/>
<gene>
    <name evidence="1" type="ORF">HERI1096_LOCUS13798</name>
</gene>
<reference evidence="1" key="1">
    <citation type="submission" date="2021-01" db="EMBL/GenBank/DDBJ databases">
        <authorList>
            <person name="Corre E."/>
            <person name="Pelletier E."/>
            <person name="Niang G."/>
            <person name="Scheremetjew M."/>
            <person name="Finn R."/>
            <person name="Kale V."/>
            <person name="Holt S."/>
            <person name="Cochrane G."/>
            <person name="Meng A."/>
            <person name="Brown T."/>
            <person name="Cohen L."/>
        </authorList>
    </citation>
    <scope>NUCLEOTIDE SEQUENCE</scope>
    <source>
        <strain evidence="1">CCMP281</strain>
    </source>
</reference>